<name>A0A4Q7NW73_9ACTN</name>
<feature type="region of interest" description="Disordered" evidence="1">
    <location>
        <begin position="226"/>
        <end position="271"/>
    </location>
</feature>
<evidence type="ECO:0000313" key="2">
    <source>
        <dbReference type="EMBL" id="RZS91148.1"/>
    </source>
</evidence>
<gene>
    <name evidence="2" type="ORF">EV189_0382</name>
</gene>
<proteinExistence type="predicted"/>
<dbReference type="EMBL" id="SGXD01000001">
    <property type="protein sequence ID" value="RZS91148.1"/>
    <property type="molecule type" value="Genomic_DNA"/>
</dbReference>
<protein>
    <submittedName>
        <fullName evidence="2">Uncharacterized protein</fullName>
    </submittedName>
</protein>
<reference evidence="2 3" key="1">
    <citation type="submission" date="2019-02" db="EMBL/GenBank/DDBJ databases">
        <title>Genomic Encyclopedia of Type Strains, Phase IV (KMG-IV): sequencing the most valuable type-strain genomes for metagenomic binning, comparative biology and taxonomic classification.</title>
        <authorList>
            <person name="Goeker M."/>
        </authorList>
    </citation>
    <scope>NUCLEOTIDE SEQUENCE [LARGE SCALE GENOMIC DNA]</scope>
    <source>
        <strain evidence="2 3">DSM 45622</strain>
    </source>
</reference>
<comment type="caution">
    <text evidence="2">The sequence shown here is derived from an EMBL/GenBank/DDBJ whole genome shotgun (WGS) entry which is preliminary data.</text>
</comment>
<accession>A0A4Q7NW73</accession>
<feature type="compositionally biased region" description="Basic and acidic residues" evidence="1">
    <location>
        <begin position="229"/>
        <end position="262"/>
    </location>
</feature>
<keyword evidence="3" id="KW-1185">Reference proteome</keyword>
<dbReference type="Proteomes" id="UP000293638">
    <property type="component" value="Unassembled WGS sequence"/>
</dbReference>
<sequence>MTATLVEPLSSRHTAPDLASAHLSSAASAGTPLDLRGVRDLSVRAAIADMDGEFRSAPSTVGDTFRFTATDIVTSVLDGVAVVVGRVADALAPPARAARSAADMREPSRPDSAFEAVHYVSQVMGLPLADVTTAAGIAPRTFYSWFGGVTPRVQTQGSLWLLVQVAEDLLALLGTPEEVAAWIRRDPDRRTAFRAGDTDRLVAAALLDTRARAADPHRRAIAQLAAAGADRHPGDEPDVAARRPDRRRSVPADGRVVGRDGSVDAPAGLRE</sequence>
<organism evidence="2 3">
    <name type="scientific">Motilibacter rhizosphaerae</name>
    <dbReference type="NCBI Taxonomy" id="598652"/>
    <lineage>
        <taxon>Bacteria</taxon>
        <taxon>Bacillati</taxon>
        <taxon>Actinomycetota</taxon>
        <taxon>Actinomycetes</taxon>
        <taxon>Motilibacterales</taxon>
        <taxon>Motilibacteraceae</taxon>
        <taxon>Motilibacter</taxon>
    </lineage>
</organism>
<evidence type="ECO:0000256" key="1">
    <source>
        <dbReference type="SAM" id="MobiDB-lite"/>
    </source>
</evidence>
<dbReference type="AlphaFoldDB" id="A0A4Q7NW73"/>
<evidence type="ECO:0000313" key="3">
    <source>
        <dbReference type="Proteomes" id="UP000293638"/>
    </source>
</evidence>